<dbReference type="SUPFAM" id="SSF52540">
    <property type="entry name" value="P-loop containing nucleoside triphosphate hydrolases"/>
    <property type="match status" value="1"/>
</dbReference>
<dbReference type="InterPro" id="IPR007111">
    <property type="entry name" value="NACHT_NTPase"/>
</dbReference>
<comment type="caution">
    <text evidence="3">The sequence shown here is derived from an EMBL/GenBank/DDBJ whole genome shotgun (WGS) entry which is preliminary data.</text>
</comment>
<keyword evidence="1" id="KW-0677">Repeat</keyword>
<dbReference type="PANTHER" id="PTHR10039">
    <property type="entry name" value="AMELOGENIN"/>
    <property type="match status" value="1"/>
</dbReference>
<gene>
    <name evidence="3" type="ORF">D9611_008950</name>
</gene>
<dbReference type="Proteomes" id="UP000541558">
    <property type="component" value="Unassembled WGS sequence"/>
</dbReference>
<organism evidence="3 4">
    <name type="scientific">Ephemerocybe angulata</name>
    <dbReference type="NCBI Taxonomy" id="980116"/>
    <lineage>
        <taxon>Eukaryota</taxon>
        <taxon>Fungi</taxon>
        <taxon>Dikarya</taxon>
        <taxon>Basidiomycota</taxon>
        <taxon>Agaricomycotina</taxon>
        <taxon>Agaricomycetes</taxon>
        <taxon>Agaricomycetidae</taxon>
        <taxon>Agaricales</taxon>
        <taxon>Agaricineae</taxon>
        <taxon>Psathyrellaceae</taxon>
        <taxon>Ephemerocybe</taxon>
    </lineage>
</organism>
<dbReference type="OrthoDB" id="5967843at2759"/>
<dbReference type="InterPro" id="IPR056884">
    <property type="entry name" value="NPHP3-like_N"/>
</dbReference>
<dbReference type="Pfam" id="PF24883">
    <property type="entry name" value="NPHP3_N"/>
    <property type="match status" value="1"/>
</dbReference>
<keyword evidence="4" id="KW-1185">Reference proteome</keyword>
<evidence type="ECO:0000256" key="1">
    <source>
        <dbReference type="ARBA" id="ARBA00022737"/>
    </source>
</evidence>
<protein>
    <recommendedName>
        <fullName evidence="2">NACHT domain-containing protein</fullName>
    </recommendedName>
</protein>
<dbReference type="Gene3D" id="3.40.50.300">
    <property type="entry name" value="P-loop containing nucleotide triphosphate hydrolases"/>
    <property type="match status" value="1"/>
</dbReference>
<dbReference type="InterPro" id="IPR027417">
    <property type="entry name" value="P-loop_NTPase"/>
</dbReference>
<reference evidence="3 4" key="1">
    <citation type="journal article" date="2020" name="ISME J.">
        <title>Uncovering the hidden diversity of litter-decomposition mechanisms in mushroom-forming fungi.</title>
        <authorList>
            <person name="Floudas D."/>
            <person name="Bentzer J."/>
            <person name="Ahren D."/>
            <person name="Johansson T."/>
            <person name="Persson P."/>
            <person name="Tunlid A."/>
        </authorList>
    </citation>
    <scope>NUCLEOTIDE SEQUENCE [LARGE SCALE GENOMIC DNA]</scope>
    <source>
        <strain evidence="3 4">CBS 175.51</strain>
    </source>
</reference>
<evidence type="ECO:0000259" key="2">
    <source>
        <dbReference type="PROSITE" id="PS50837"/>
    </source>
</evidence>
<dbReference type="EMBL" id="JAACJK010000112">
    <property type="protein sequence ID" value="KAF5331935.1"/>
    <property type="molecule type" value="Genomic_DNA"/>
</dbReference>
<evidence type="ECO:0000313" key="4">
    <source>
        <dbReference type="Proteomes" id="UP000541558"/>
    </source>
</evidence>
<evidence type="ECO:0000313" key="3">
    <source>
        <dbReference type="EMBL" id="KAF5331935.1"/>
    </source>
</evidence>
<dbReference type="PROSITE" id="PS50837">
    <property type="entry name" value="NACHT"/>
    <property type="match status" value="1"/>
</dbReference>
<proteinExistence type="predicted"/>
<accession>A0A8H5BYQ9</accession>
<sequence length="1313" mass="145882">MDSSKASDRQMGRGPGFFQEASRFSVGTQYNIGHQTSIVSAGLLDTLNPIPDASYTRNRKRSPPDSNCLPGTRQEVIQKVTSWADSSILLNSNSHVMWLYGYVGCGKSAIAQVVAEAFARKKRLAASFFFFRGSGHRSTTTKFAATIASQIAAAIPSTAPFIEASLKAHAGLLSPSTSLSVQFQRLVYEPIQAVKWELMRLNLRKGPLLIVLDGLDECEDRDEIASFIDHMLDFFKKDPRIPLRFLVTSRVEEHIRTHLKDRRNVQLVNLVDHTSASDIAAAFRALFALAAAHDRTIESYGEWPAESDLQQLIEHTGCSFIFMATIAKFILGPSDDGLTPIHRLPMALDINPGLDGLYSQTLARAEHLPHFQRIVNTIVLAAEPVSIIELADLLNIQTFEVVHVLVNLHAILQVPGDNHTPVTLCHSSLHDFLTDQKRSGRFHSAPSYHEDLAYQCIEIVGKATGSGRPKTPANNYAREYWDYHWEIIARKVRDGPPEARRNQLKTIITFLHRTFPPAFGLALATYIWSMDFRLPAAFGAIISKEIAKRSPRGKSIAYKVTNAHILVDLLGRQLSGSQTKVVIGAPAALFPEPNSNLRFELEAVWDAIIPPLPALASFHYDLARQALRQFITEGTTSEFPHNSWLRFKPSDAPQSSPSLFLWCLLNWPKNLVLALEHDPTISRSLYKEDITSFSLFWRPVNRKPCVLMTHFVQILGTKELQTEKEHFIQNVRSAARTIKAMLVFEKDIHLYTREWQWEIAYEPAIFLGTQQTGSDMVSLWDVLAGFVKLVECLEGTVVRNVRLQQALRRSYVKQDLSSSAHSRVPEIFHEMDLTQLQRAALGPTLFQRVLKRGAVPADTLNQARELKGRSVHGLGNFFSGTGVLPNSGSGDRWIFHRHLVPGGRFLAQVRQSRTWSAFGNNFVIELWDLGMAGQSPLAAPILVASKVYDCTGHRNHVMYSVTSSFSNKATETLRIAISTGHPTNGHIIKILTVSPAHAEPFFQELSSIHVNLDSDADCLDRSEPIIRGGLMLIRIFDTFIIWDFISHLYSIISLGAIERSAGPYVFTGDLVITFNHWGAEKRVNVWKVPAREEFTQISSHKAEVSRGRPVTAPDCILPIPWPATQDNDYMRTYIPGTAAALPIVFDVFCVNDGVEWPTGPDDMAPRTITRGLRCALSYSDDANLAIQRLSSFTIQAPVTGAPQPQINFAPTLLGSILGVGAFTSFTEDHSIHDPSVRDVVFAYYLSLGVTPDGLQEASSLNTSSGGELKEASVSVVRMHTPGSCFVWSACFASGRFVGRGREAEGAVLLDYLN</sequence>
<feature type="domain" description="NACHT" evidence="2">
    <location>
        <begin position="95"/>
        <end position="250"/>
    </location>
</feature>
<name>A0A8H5BYQ9_9AGAR</name>